<dbReference type="CTD" id="3600"/>
<feature type="region of interest" description="Disordered" evidence="1">
    <location>
        <begin position="1"/>
        <end position="33"/>
    </location>
</feature>
<keyword evidence="2" id="KW-1185">Reference proteome</keyword>
<organism evidence="2 3">
    <name type="scientific">Hipposideros armiger</name>
    <name type="common">Great Himalayan leaf-nosed bat</name>
    <dbReference type="NCBI Taxonomy" id="186990"/>
    <lineage>
        <taxon>Eukaryota</taxon>
        <taxon>Metazoa</taxon>
        <taxon>Chordata</taxon>
        <taxon>Craniata</taxon>
        <taxon>Vertebrata</taxon>
        <taxon>Euteleostomi</taxon>
        <taxon>Mammalia</taxon>
        <taxon>Eutheria</taxon>
        <taxon>Laurasiatheria</taxon>
        <taxon>Chiroptera</taxon>
        <taxon>Yinpterochiroptera</taxon>
        <taxon>Rhinolophoidea</taxon>
        <taxon>Hipposideridae</taxon>
        <taxon>Hipposideros</taxon>
    </lineage>
</organism>
<dbReference type="KEGG" id="hai:109392500"/>
<evidence type="ECO:0000256" key="1">
    <source>
        <dbReference type="SAM" id="MobiDB-lite"/>
    </source>
</evidence>
<reference evidence="3" key="1">
    <citation type="submission" date="2025-08" db="UniProtKB">
        <authorList>
            <consortium name="RefSeq"/>
        </authorList>
    </citation>
    <scope>IDENTIFICATION</scope>
    <source>
        <tissue evidence="3">Muscle</tissue>
    </source>
</reference>
<feature type="region of interest" description="Disordered" evidence="1">
    <location>
        <begin position="68"/>
        <end position="96"/>
    </location>
</feature>
<dbReference type="Proteomes" id="UP000694851">
    <property type="component" value="Unplaced"/>
</dbReference>
<name>A0A8B7SUY2_HIPAR</name>
<proteinExistence type="predicted"/>
<protein>
    <submittedName>
        <fullName evidence="3">Interleukin-15 isoform X1</fullName>
    </submittedName>
</protein>
<evidence type="ECO:0000313" key="2">
    <source>
        <dbReference type="Proteomes" id="UP000694851"/>
    </source>
</evidence>
<dbReference type="RefSeq" id="XP_019516579.1">
    <property type="nucleotide sequence ID" value="XM_019661034.1"/>
</dbReference>
<gene>
    <name evidence="3" type="primary">IL15</name>
</gene>
<accession>A0A8B7SUY2</accession>
<feature type="compositionally biased region" description="Polar residues" evidence="1">
    <location>
        <begin position="1"/>
        <end position="14"/>
    </location>
</feature>
<sequence>MRSAPQSPGFTGETSPHHEPPSERGGWAPSHLSLQVPKGVQVQALGQHSPTTSPLALQVGAAGLGSGGNLPGVPAQGAESRDTWGSLLPGGTANPPFPQPPPGVFIFAFATLFSFTFLFAGSQYSLGSGRSGGTPADSRAASCSPIGKGAGWPPPPAALPAAPHSASGTRWRFQSKADCPSTCRSRGLSRALPSVRAACCGRDCAGCRDVRLATPTTLRLRRRRGLAAWSAENCI</sequence>
<dbReference type="AlphaFoldDB" id="A0A8B7SUY2"/>
<dbReference type="GeneID" id="109392500"/>
<evidence type="ECO:0000313" key="3">
    <source>
        <dbReference type="RefSeq" id="XP_019516579.1"/>
    </source>
</evidence>